<accession>B4HSJ5</accession>
<evidence type="ECO:0000256" key="1">
    <source>
        <dbReference type="SAM" id="MobiDB-lite"/>
    </source>
</evidence>
<dbReference type="KEGG" id="dse:6609371"/>
<dbReference type="EMBL" id="CH480816">
    <property type="protein sequence ID" value="EDW48073.1"/>
    <property type="molecule type" value="Genomic_DNA"/>
</dbReference>
<evidence type="ECO:0000313" key="2">
    <source>
        <dbReference type="EMBL" id="EDW48073.1"/>
    </source>
</evidence>
<protein>
    <submittedName>
        <fullName evidence="2">GM20092</fullName>
    </submittedName>
</protein>
<gene>
    <name evidence="2" type="primary">Dsec\GM20092</name>
    <name evidence="2" type="ORF">Dsec_GM20092</name>
</gene>
<dbReference type="Proteomes" id="UP000001292">
    <property type="component" value="Unassembled WGS sequence"/>
</dbReference>
<sequence>MLDEHILKEMQLSFQLTEQREIASGRRKPENPQHRPAAPKKKVISKVASKPAKILKATIQKTQMESPKKSKKNKAAGTKRPLSNNVSKPDSFPSQKRLKKDDTLPKKNPLNKSSNVAAKKSAAKSKSAKLPPIPKVHRIESVPKKTKVKTSNNTKKASLPKKQKVNGANSSIKVVQNGKIVEIIDKAELSDTEMNSLDDWREENDYLIESDSENDVVEEIDKTFLKHPKILRPKAKAPNTKYQIFFLLLNTKNTKVCC</sequence>
<dbReference type="STRING" id="7238.B4HSJ5"/>
<keyword evidence="3" id="KW-1185">Reference proteome</keyword>
<feature type="region of interest" description="Disordered" evidence="1">
    <location>
        <begin position="19"/>
        <end position="165"/>
    </location>
</feature>
<reference evidence="2 3" key="1">
    <citation type="journal article" date="2007" name="Nature">
        <title>Evolution of genes and genomes on the Drosophila phylogeny.</title>
        <authorList>
            <consortium name="Drosophila 12 Genomes Consortium"/>
            <person name="Clark A.G."/>
            <person name="Eisen M.B."/>
            <person name="Smith D.R."/>
            <person name="Bergman C.M."/>
            <person name="Oliver B."/>
            <person name="Markow T.A."/>
            <person name="Kaufman T.C."/>
            <person name="Kellis M."/>
            <person name="Gelbart W."/>
            <person name="Iyer V.N."/>
            <person name="Pollard D.A."/>
            <person name="Sackton T.B."/>
            <person name="Larracuente A.M."/>
            <person name="Singh N.D."/>
            <person name="Abad J.P."/>
            <person name="Abt D.N."/>
            <person name="Adryan B."/>
            <person name="Aguade M."/>
            <person name="Akashi H."/>
            <person name="Anderson W.W."/>
            <person name="Aquadro C.F."/>
            <person name="Ardell D.H."/>
            <person name="Arguello R."/>
            <person name="Artieri C.G."/>
            <person name="Barbash D.A."/>
            <person name="Barker D."/>
            <person name="Barsanti P."/>
            <person name="Batterham P."/>
            <person name="Batzoglou S."/>
            <person name="Begun D."/>
            <person name="Bhutkar A."/>
            <person name="Blanco E."/>
            <person name="Bosak S.A."/>
            <person name="Bradley R.K."/>
            <person name="Brand A.D."/>
            <person name="Brent M.R."/>
            <person name="Brooks A.N."/>
            <person name="Brown R.H."/>
            <person name="Butlin R.K."/>
            <person name="Caggese C."/>
            <person name="Calvi B.R."/>
            <person name="Bernardo de Carvalho A."/>
            <person name="Caspi A."/>
            <person name="Castrezana S."/>
            <person name="Celniker S.E."/>
            <person name="Chang J.L."/>
            <person name="Chapple C."/>
            <person name="Chatterji S."/>
            <person name="Chinwalla A."/>
            <person name="Civetta A."/>
            <person name="Clifton S.W."/>
            <person name="Comeron J.M."/>
            <person name="Costello J.C."/>
            <person name="Coyne J.A."/>
            <person name="Daub J."/>
            <person name="David R.G."/>
            <person name="Delcher A.L."/>
            <person name="Delehaunty K."/>
            <person name="Do C.B."/>
            <person name="Ebling H."/>
            <person name="Edwards K."/>
            <person name="Eickbush T."/>
            <person name="Evans J.D."/>
            <person name="Filipski A."/>
            <person name="Findeiss S."/>
            <person name="Freyhult E."/>
            <person name="Fulton L."/>
            <person name="Fulton R."/>
            <person name="Garcia A.C."/>
            <person name="Gardiner A."/>
            <person name="Garfield D.A."/>
            <person name="Garvin B.E."/>
            <person name="Gibson G."/>
            <person name="Gilbert D."/>
            <person name="Gnerre S."/>
            <person name="Godfrey J."/>
            <person name="Good R."/>
            <person name="Gotea V."/>
            <person name="Gravely B."/>
            <person name="Greenberg A.J."/>
            <person name="Griffiths-Jones S."/>
            <person name="Gross S."/>
            <person name="Guigo R."/>
            <person name="Gustafson E.A."/>
            <person name="Haerty W."/>
            <person name="Hahn M.W."/>
            <person name="Halligan D.L."/>
            <person name="Halpern A.L."/>
            <person name="Halter G.M."/>
            <person name="Han M.V."/>
            <person name="Heger A."/>
            <person name="Hillier L."/>
            <person name="Hinrichs A.S."/>
            <person name="Holmes I."/>
            <person name="Hoskins R.A."/>
            <person name="Hubisz M.J."/>
            <person name="Hultmark D."/>
            <person name="Huntley M.A."/>
            <person name="Jaffe D.B."/>
            <person name="Jagadeeshan S."/>
            <person name="Jeck W.R."/>
            <person name="Johnson J."/>
            <person name="Jones C.D."/>
            <person name="Jordan W.C."/>
            <person name="Karpen G.H."/>
            <person name="Kataoka E."/>
            <person name="Keightley P.D."/>
            <person name="Kheradpour P."/>
            <person name="Kirkness E.F."/>
            <person name="Koerich L.B."/>
            <person name="Kristiansen K."/>
            <person name="Kudrna D."/>
            <person name="Kulathinal R.J."/>
            <person name="Kumar S."/>
            <person name="Kwok R."/>
            <person name="Lander E."/>
            <person name="Langley C.H."/>
            <person name="Lapoint R."/>
            <person name="Lazzaro B.P."/>
            <person name="Lee S.J."/>
            <person name="Levesque L."/>
            <person name="Li R."/>
            <person name="Lin C.F."/>
            <person name="Lin M.F."/>
            <person name="Lindblad-Toh K."/>
            <person name="Llopart A."/>
            <person name="Long M."/>
            <person name="Low L."/>
            <person name="Lozovsky E."/>
            <person name="Lu J."/>
            <person name="Luo M."/>
            <person name="Machado C.A."/>
            <person name="Makalowski W."/>
            <person name="Marzo M."/>
            <person name="Matsuda M."/>
            <person name="Matzkin L."/>
            <person name="McAllister B."/>
            <person name="McBride C.S."/>
            <person name="McKernan B."/>
            <person name="McKernan K."/>
            <person name="Mendez-Lago M."/>
            <person name="Minx P."/>
            <person name="Mollenhauer M.U."/>
            <person name="Montooth K."/>
            <person name="Mount S.M."/>
            <person name="Mu X."/>
            <person name="Myers E."/>
            <person name="Negre B."/>
            <person name="Newfeld S."/>
            <person name="Nielsen R."/>
            <person name="Noor M.A."/>
            <person name="O'Grady P."/>
            <person name="Pachter L."/>
            <person name="Papaceit M."/>
            <person name="Parisi M.J."/>
            <person name="Parisi M."/>
            <person name="Parts L."/>
            <person name="Pedersen J.S."/>
            <person name="Pesole G."/>
            <person name="Phillippy A.M."/>
            <person name="Ponting C.P."/>
            <person name="Pop M."/>
            <person name="Porcelli D."/>
            <person name="Powell J.R."/>
            <person name="Prohaska S."/>
            <person name="Pruitt K."/>
            <person name="Puig M."/>
            <person name="Quesneville H."/>
            <person name="Ram K.R."/>
            <person name="Rand D."/>
            <person name="Rasmussen M.D."/>
            <person name="Reed L.K."/>
            <person name="Reenan R."/>
            <person name="Reily A."/>
            <person name="Remington K.A."/>
            <person name="Rieger T.T."/>
            <person name="Ritchie M.G."/>
            <person name="Robin C."/>
            <person name="Rogers Y.H."/>
            <person name="Rohde C."/>
            <person name="Rozas J."/>
            <person name="Rubenfield M.J."/>
            <person name="Ruiz A."/>
            <person name="Russo S."/>
            <person name="Salzberg S.L."/>
            <person name="Sanchez-Gracia A."/>
            <person name="Saranga D.J."/>
            <person name="Sato H."/>
            <person name="Schaeffer S.W."/>
            <person name="Schatz M.C."/>
            <person name="Schlenke T."/>
            <person name="Schwartz R."/>
            <person name="Segarra C."/>
            <person name="Singh R.S."/>
            <person name="Sirot L."/>
            <person name="Sirota M."/>
            <person name="Sisneros N.B."/>
            <person name="Smith C.D."/>
            <person name="Smith T.F."/>
            <person name="Spieth J."/>
            <person name="Stage D.E."/>
            <person name="Stark A."/>
            <person name="Stephan W."/>
            <person name="Strausberg R.L."/>
            <person name="Strempel S."/>
            <person name="Sturgill D."/>
            <person name="Sutton G."/>
            <person name="Sutton G.G."/>
            <person name="Tao W."/>
            <person name="Teichmann S."/>
            <person name="Tobari Y.N."/>
            <person name="Tomimura Y."/>
            <person name="Tsolas J.M."/>
            <person name="Valente V.L."/>
            <person name="Venter E."/>
            <person name="Venter J.C."/>
            <person name="Vicario S."/>
            <person name="Vieira F.G."/>
            <person name="Vilella A.J."/>
            <person name="Villasante A."/>
            <person name="Walenz B."/>
            <person name="Wang J."/>
            <person name="Wasserman M."/>
            <person name="Watts T."/>
            <person name="Wilson D."/>
            <person name="Wilson R.K."/>
            <person name="Wing R.A."/>
            <person name="Wolfner M.F."/>
            <person name="Wong A."/>
            <person name="Wong G.K."/>
            <person name="Wu C.I."/>
            <person name="Wu G."/>
            <person name="Yamamoto D."/>
            <person name="Yang H.P."/>
            <person name="Yang S.P."/>
            <person name="Yorke J.A."/>
            <person name="Yoshida K."/>
            <person name="Zdobnov E."/>
            <person name="Zhang P."/>
            <person name="Zhang Y."/>
            <person name="Zimin A.V."/>
            <person name="Baldwin J."/>
            <person name="Abdouelleil A."/>
            <person name="Abdulkadir J."/>
            <person name="Abebe A."/>
            <person name="Abera B."/>
            <person name="Abreu J."/>
            <person name="Acer S.C."/>
            <person name="Aftuck L."/>
            <person name="Alexander A."/>
            <person name="An P."/>
            <person name="Anderson E."/>
            <person name="Anderson S."/>
            <person name="Arachi H."/>
            <person name="Azer M."/>
            <person name="Bachantsang P."/>
            <person name="Barry A."/>
            <person name="Bayul T."/>
            <person name="Berlin A."/>
            <person name="Bessette D."/>
            <person name="Bloom T."/>
            <person name="Blye J."/>
            <person name="Boguslavskiy L."/>
            <person name="Bonnet C."/>
            <person name="Boukhgalter B."/>
            <person name="Bourzgui I."/>
            <person name="Brown A."/>
            <person name="Cahill P."/>
            <person name="Channer S."/>
            <person name="Cheshatsang Y."/>
            <person name="Chuda L."/>
            <person name="Citroen M."/>
            <person name="Collymore A."/>
            <person name="Cooke P."/>
            <person name="Costello M."/>
            <person name="D'Aco K."/>
            <person name="Daza R."/>
            <person name="De Haan G."/>
            <person name="DeGray S."/>
            <person name="DeMaso C."/>
            <person name="Dhargay N."/>
            <person name="Dooley K."/>
            <person name="Dooley E."/>
            <person name="Doricent M."/>
            <person name="Dorje P."/>
            <person name="Dorjee K."/>
            <person name="Dupes A."/>
            <person name="Elong R."/>
            <person name="Falk J."/>
            <person name="Farina A."/>
            <person name="Faro S."/>
            <person name="Ferguson D."/>
            <person name="Fisher S."/>
            <person name="Foley C.D."/>
            <person name="Franke A."/>
            <person name="Friedrich D."/>
            <person name="Gadbois L."/>
            <person name="Gearin G."/>
            <person name="Gearin C.R."/>
            <person name="Giannoukos G."/>
            <person name="Goode T."/>
            <person name="Graham J."/>
            <person name="Grandbois E."/>
            <person name="Grewal S."/>
            <person name="Gyaltsen K."/>
            <person name="Hafez N."/>
            <person name="Hagos B."/>
            <person name="Hall J."/>
            <person name="Henson C."/>
            <person name="Hollinger A."/>
            <person name="Honan T."/>
            <person name="Huard M.D."/>
            <person name="Hughes L."/>
            <person name="Hurhula B."/>
            <person name="Husby M.E."/>
            <person name="Kamat A."/>
            <person name="Kanga B."/>
            <person name="Kashin S."/>
            <person name="Khazanovich D."/>
            <person name="Kisner P."/>
            <person name="Lance K."/>
            <person name="Lara M."/>
            <person name="Lee W."/>
            <person name="Lennon N."/>
            <person name="Letendre F."/>
            <person name="LeVine R."/>
            <person name="Lipovsky A."/>
            <person name="Liu X."/>
            <person name="Liu J."/>
            <person name="Liu S."/>
            <person name="Lokyitsang T."/>
            <person name="Lokyitsang Y."/>
            <person name="Lubonja R."/>
            <person name="Lui A."/>
            <person name="MacDonald P."/>
            <person name="Magnisalis V."/>
            <person name="Maru K."/>
            <person name="Matthews C."/>
            <person name="McCusker W."/>
            <person name="McDonough S."/>
            <person name="Mehta T."/>
            <person name="Meldrim J."/>
            <person name="Meneus L."/>
            <person name="Mihai O."/>
            <person name="Mihalev A."/>
            <person name="Mihova T."/>
            <person name="Mittelman R."/>
            <person name="Mlenga V."/>
            <person name="Montmayeur A."/>
            <person name="Mulrain L."/>
            <person name="Navidi A."/>
            <person name="Naylor J."/>
            <person name="Negash T."/>
            <person name="Nguyen T."/>
            <person name="Nguyen N."/>
            <person name="Nicol R."/>
            <person name="Norbu C."/>
            <person name="Norbu N."/>
            <person name="Novod N."/>
            <person name="O'Neill B."/>
            <person name="Osman S."/>
            <person name="Markiewicz E."/>
            <person name="Oyono O.L."/>
            <person name="Patti C."/>
            <person name="Phunkhang P."/>
            <person name="Pierre F."/>
            <person name="Priest M."/>
            <person name="Raghuraman S."/>
            <person name="Rege F."/>
            <person name="Reyes R."/>
            <person name="Rise C."/>
            <person name="Rogov P."/>
            <person name="Ross K."/>
            <person name="Ryan E."/>
            <person name="Settipalli S."/>
            <person name="Shea T."/>
            <person name="Sherpa N."/>
            <person name="Shi L."/>
            <person name="Shih D."/>
            <person name="Sparrow T."/>
            <person name="Spaulding J."/>
            <person name="Stalker J."/>
            <person name="Stange-Thomann N."/>
            <person name="Stavropoulos S."/>
            <person name="Stone C."/>
            <person name="Strader C."/>
            <person name="Tesfaye S."/>
            <person name="Thomson T."/>
            <person name="Thoulutsang Y."/>
            <person name="Thoulutsang D."/>
            <person name="Topham K."/>
            <person name="Topping I."/>
            <person name="Tsamla T."/>
            <person name="Vassiliev H."/>
            <person name="Vo A."/>
            <person name="Wangchuk T."/>
            <person name="Wangdi T."/>
            <person name="Weiand M."/>
            <person name="Wilkinson J."/>
            <person name="Wilson A."/>
            <person name="Yadav S."/>
            <person name="Young G."/>
            <person name="Yu Q."/>
            <person name="Zembek L."/>
            <person name="Zhong D."/>
            <person name="Zimmer A."/>
            <person name="Zwirko Z."/>
            <person name="Jaffe D.B."/>
            <person name="Alvarez P."/>
            <person name="Brockman W."/>
            <person name="Butler J."/>
            <person name="Chin C."/>
            <person name="Gnerre S."/>
            <person name="Grabherr M."/>
            <person name="Kleber M."/>
            <person name="Mauceli E."/>
            <person name="MacCallum I."/>
        </authorList>
    </citation>
    <scope>NUCLEOTIDE SEQUENCE [LARGE SCALE GENOMIC DNA]</scope>
    <source>
        <strain evidence="3">Rob3c / Tucson 14021-0248.25</strain>
    </source>
</reference>
<evidence type="ECO:0000313" key="3">
    <source>
        <dbReference type="Proteomes" id="UP000001292"/>
    </source>
</evidence>
<dbReference type="AlphaFoldDB" id="B4HSJ5"/>
<feature type="compositionally biased region" description="Polar residues" evidence="1">
    <location>
        <begin position="81"/>
        <end position="94"/>
    </location>
</feature>
<proteinExistence type="predicted"/>
<dbReference type="HOGENOM" id="CLU_1078776_0_0_1"/>
<feature type="compositionally biased region" description="Basic and acidic residues" evidence="1">
    <location>
        <begin position="19"/>
        <end position="33"/>
    </location>
</feature>
<feature type="compositionally biased region" description="Low complexity" evidence="1">
    <location>
        <begin position="111"/>
        <end position="120"/>
    </location>
</feature>
<organism evidence="3">
    <name type="scientific">Drosophila sechellia</name>
    <name type="common">Fruit fly</name>
    <dbReference type="NCBI Taxonomy" id="7238"/>
    <lineage>
        <taxon>Eukaryota</taxon>
        <taxon>Metazoa</taxon>
        <taxon>Ecdysozoa</taxon>
        <taxon>Arthropoda</taxon>
        <taxon>Hexapoda</taxon>
        <taxon>Insecta</taxon>
        <taxon>Pterygota</taxon>
        <taxon>Neoptera</taxon>
        <taxon>Endopterygota</taxon>
        <taxon>Diptera</taxon>
        <taxon>Brachycera</taxon>
        <taxon>Muscomorpha</taxon>
        <taxon>Ephydroidea</taxon>
        <taxon>Drosophilidae</taxon>
        <taxon>Drosophila</taxon>
        <taxon>Sophophora</taxon>
    </lineage>
</organism>
<name>B4HSJ5_DROSE</name>